<organism evidence="3 4">
    <name type="scientific">Vespula vulgaris</name>
    <name type="common">Yellow jacket</name>
    <name type="synonym">Wasp</name>
    <dbReference type="NCBI Taxonomy" id="7454"/>
    <lineage>
        <taxon>Eukaryota</taxon>
        <taxon>Metazoa</taxon>
        <taxon>Ecdysozoa</taxon>
        <taxon>Arthropoda</taxon>
        <taxon>Hexapoda</taxon>
        <taxon>Insecta</taxon>
        <taxon>Pterygota</taxon>
        <taxon>Neoptera</taxon>
        <taxon>Endopterygota</taxon>
        <taxon>Hymenoptera</taxon>
        <taxon>Apocrita</taxon>
        <taxon>Aculeata</taxon>
        <taxon>Vespoidea</taxon>
        <taxon>Vespidae</taxon>
        <taxon>Vespinae</taxon>
        <taxon>Vespula</taxon>
    </lineage>
</organism>
<accession>A0A834NIK4</accession>
<dbReference type="Proteomes" id="UP000614350">
    <property type="component" value="Unassembled WGS sequence"/>
</dbReference>
<sequence>MDCRIFGSLKTTVAIYKSFKYNTGNLYLVLQRSIYSKVEPIDKDVSNVEIVVPWGKVAGKLWGNDKNKQPILALHGWQDNAASFDNLIPLIKQHGPILAIDLPGHGLSTWLPRGQMTIKYYNKIFSKAIAQFLMIEEMENKPPIYKKEELIKKWIKNSYNSLTADACKILMTRGVTEMSDGTVFINRDPRLRILPVHTCWSHEQLLEMARDIKCPYLVIQSDKKIYMEDLKYYYDILDILKESSNDCRYHFIPGTHHIHLVDAQALVKVIDPFLEKYNR</sequence>
<dbReference type="SUPFAM" id="SSF53474">
    <property type="entry name" value="alpha/beta-Hydrolases"/>
    <property type="match status" value="1"/>
</dbReference>
<keyword evidence="4" id="KW-1185">Reference proteome</keyword>
<dbReference type="GO" id="GO:0016787">
    <property type="term" value="F:hydrolase activity"/>
    <property type="evidence" value="ECO:0007669"/>
    <property type="project" value="UniProtKB-KW"/>
</dbReference>
<protein>
    <recommendedName>
        <fullName evidence="5">Serine hydrolase</fullName>
    </recommendedName>
</protein>
<comment type="caution">
    <text evidence="3">The sequence shown here is derived from an EMBL/GenBank/DDBJ whole genome shotgun (WGS) entry which is preliminary data.</text>
</comment>
<gene>
    <name evidence="3" type="ORF">HZH66_003320</name>
</gene>
<evidence type="ECO:0000313" key="4">
    <source>
        <dbReference type="Proteomes" id="UP000614350"/>
    </source>
</evidence>
<evidence type="ECO:0000256" key="2">
    <source>
        <dbReference type="ARBA" id="ARBA00022801"/>
    </source>
</evidence>
<dbReference type="InterPro" id="IPR029058">
    <property type="entry name" value="AB_hydrolase_fold"/>
</dbReference>
<name>A0A834NIK4_VESVU</name>
<dbReference type="GO" id="GO:0016020">
    <property type="term" value="C:membrane"/>
    <property type="evidence" value="ECO:0007669"/>
    <property type="project" value="TreeGrafter"/>
</dbReference>
<dbReference type="PANTHER" id="PTHR43798:SF14">
    <property type="entry name" value="SERINE HYDROLASE-LIKE PROTEIN DDB_G0286239"/>
    <property type="match status" value="1"/>
</dbReference>
<dbReference type="AlphaFoldDB" id="A0A834NIK4"/>
<dbReference type="PANTHER" id="PTHR43798">
    <property type="entry name" value="MONOACYLGLYCEROL LIPASE"/>
    <property type="match status" value="1"/>
</dbReference>
<dbReference type="EMBL" id="JACSEA010000002">
    <property type="protein sequence ID" value="KAF7408783.1"/>
    <property type="molecule type" value="Genomic_DNA"/>
</dbReference>
<evidence type="ECO:0000313" key="3">
    <source>
        <dbReference type="EMBL" id="KAF7408783.1"/>
    </source>
</evidence>
<keyword evidence="2" id="KW-0378">Hydrolase</keyword>
<reference evidence="3" key="1">
    <citation type="journal article" date="2020" name="G3 (Bethesda)">
        <title>High-Quality Assemblies for Three Invasive Social Wasps from the &lt;i&gt;Vespula&lt;/i&gt; Genus.</title>
        <authorList>
            <person name="Harrop T.W.R."/>
            <person name="Guhlin J."/>
            <person name="McLaughlin G.M."/>
            <person name="Permina E."/>
            <person name="Stockwell P."/>
            <person name="Gilligan J."/>
            <person name="Le Lec M.F."/>
            <person name="Gruber M.A.M."/>
            <person name="Quinn O."/>
            <person name="Lovegrove M."/>
            <person name="Duncan E.J."/>
            <person name="Remnant E.J."/>
            <person name="Van Eeckhoven J."/>
            <person name="Graham B."/>
            <person name="Knapp R.A."/>
            <person name="Langford K.W."/>
            <person name="Kronenberg Z."/>
            <person name="Press M.O."/>
            <person name="Eacker S.M."/>
            <person name="Wilson-Rankin E.E."/>
            <person name="Purcell J."/>
            <person name="Lester P.J."/>
            <person name="Dearden P.K."/>
        </authorList>
    </citation>
    <scope>NUCLEOTIDE SEQUENCE</scope>
    <source>
        <strain evidence="3">Marl-1</strain>
    </source>
</reference>
<evidence type="ECO:0008006" key="5">
    <source>
        <dbReference type="Google" id="ProtNLM"/>
    </source>
</evidence>
<dbReference type="Gene3D" id="3.40.50.1820">
    <property type="entry name" value="alpha/beta hydrolase"/>
    <property type="match status" value="2"/>
</dbReference>
<proteinExistence type="inferred from homology"/>
<evidence type="ECO:0000256" key="1">
    <source>
        <dbReference type="ARBA" id="ARBA00008645"/>
    </source>
</evidence>
<dbReference type="InterPro" id="IPR050266">
    <property type="entry name" value="AB_hydrolase_sf"/>
</dbReference>
<comment type="similarity">
    <text evidence="1">Belongs to the AB hydrolase superfamily.</text>
</comment>